<comment type="caution">
    <text evidence="2">The sequence shown here is derived from an EMBL/GenBank/DDBJ whole genome shotgun (WGS) entry which is preliminary data.</text>
</comment>
<sequence>MKKDQILFIAATILMAVHVVDYTLIVHSSLLFSLTLFVMPYIAVSIFWHKMKEKIRLSFVVIFLLLEFNQVATDTIPIFMERGLERSTLHAVLYLISIALIMIIGGRITMRLVGRRG</sequence>
<feature type="transmembrane region" description="Helical" evidence="1">
    <location>
        <begin position="55"/>
        <end position="72"/>
    </location>
</feature>
<dbReference type="EMBL" id="JACVVD010000002">
    <property type="protein sequence ID" value="MBD0379659.1"/>
    <property type="molecule type" value="Genomic_DNA"/>
</dbReference>
<evidence type="ECO:0000313" key="2">
    <source>
        <dbReference type="EMBL" id="MBD0379659.1"/>
    </source>
</evidence>
<feature type="transmembrane region" description="Helical" evidence="1">
    <location>
        <begin position="31"/>
        <end position="48"/>
    </location>
</feature>
<dbReference type="RefSeq" id="WP_188173462.1">
    <property type="nucleotide sequence ID" value="NZ_JACVVD010000002.1"/>
</dbReference>
<keyword evidence="1" id="KW-0812">Transmembrane</keyword>
<feature type="transmembrane region" description="Helical" evidence="1">
    <location>
        <begin position="92"/>
        <end position="110"/>
    </location>
</feature>
<dbReference type="AlphaFoldDB" id="A0A926QIM1"/>
<protein>
    <submittedName>
        <fullName evidence="2">Uncharacterized protein</fullName>
    </submittedName>
</protein>
<keyword evidence="1" id="KW-0472">Membrane</keyword>
<feature type="transmembrane region" description="Helical" evidence="1">
    <location>
        <begin position="7"/>
        <end position="25"/>
    </location>
</feature>
<keyword evidence="3" id="KW-1185">Reference proteome</keyword>
<proteinExistence type="predicted"/>
<gene>
    <name evidence="2" type="ORF">ICC18_05995</name>
</gene>
<accession>A0A926QIM1</accession>
<evidence type="ECO:0000313" key="3">
    <source>
        <dbReference type="Proteomes" id="UP000650466"/>
    </source>
</evidence>
<organism evidence="2 3">
    <name type="scientific">Paenibacillus sedimenti</name>
    <dbReference type="NCBI Taxonomy" id="2770274"/>
    <lineage>
        <taxon>Bacteria</taxon>
        <taxon>Bacillati</taxon>
        <taxon>Bacillota</taxon>
        <taxon>Bacilli</taxon>
        <taxon>Bacillales</taxon>
        <taxon>Paenibacillaceae</taxon>
        <taxon>Paenibacillus</taxon>
    </lineage>
</organism>
<keyword evidence="1" id="KW-1133">Transmembrane helix</keyword>
<evidence type="ECO:0000256" key="1">
    <source>
        <dbReference type="SAM" id="Phobius"/>
    </source>
</evidence>
<name>A0A926QIM1_9BACL</name>
<reference evidence="2" key="1">
    <citation type="submission" date="2020-09" db="EMBL/GenBank/DDBJ databases">
        <title>Draft Genome Sequence of Paenibacillus sp. WST5.</title>
        <authorList>
            <person name="Bao Z."/>
        </authorList>
    </citation>
    <scope>NUCLEOTIDE SEQUENCE</scope>
    <source>
        <strain evidence="2">WST5</strain>
    </source>
</reference>
<dbReference type="Proteomes" id="UP000650466">
    <property type="component" value="Unassembled WGS sequence"/>
</dbReference>